<keyword evidence="2" id="KW-1185">Reference proteome</keyword>
<dbReference type="AlphaFoldDB" id="A0AAV4X926"/>
<dbReference type="EMBL" id="BPLR01017382">
    <property type="protein sequence ID" value="GIY91104.1"/>
    <property type="molecule type" value="Genomic_DNA"/>
</dbReference>
<organism evidence="1 2">
    <name type="scientific">Caerostris extrusa</name>
    <name type="common">Bark spider</name>
    <name type="synonym">Caerostris bankana</name>
    <dbReference type="NCBI Taxonomy" id="172846"/>
    <lineage>
        <taxon>Eukaryota</taxon>
        <taxon>Metazoa</taxon>
        <taxon>Ecdysozoa</taxon>
        <taxon>Arthropoda</taxon>
        <taxon>Chelicerata</taxon>
        <taxon>Arachnida</taxon>
        <taxon>Araneae</taxon>
        <taxon>Araneomorphae</taxon>
        <taxon>Entelegynae</taxon>
        <taxon>Araneoidea</taxon>
        <taxon>Araneidae</taxon>
        <taxon>Caerostris</taxon>
    </lineage>
</organism>
<accession>A0AAV4X926</accession>
<comment type="caution">
    <text evidence="1">The sequence shown here is derived from an EMBL/GenBank/DDBJ whole genome shotgun (WGS) entry which is preliminary data.</text>
</comment>
<dbReference type="Proteomes" id="UP001054945">
    <property type="component" value="Unassembled WGS sequence"/>
</dbReference>
<gene>
    <name evidence="1" type="ORF">CEXT_119151</name>
</gene>
<evidence type="ECO:0000313" key="1">
    <source>
        <dbReference type="EMBL" id="GIY91104.1"/>
    </source>
</evidence>
<proteinExistence type="predicted"/>
<sequence>MPSFLHQSNQSQNGQLFLRDAVFWIMAIQTTFIKEEEEKQAEAASSSKGRSRRSVVIFQCSFRKGERPGHEGMRSVTEQEEMQNALQKIKEEISEGVVEQSPLEEKTLLEFQKTITLQNNCKR</sequence>
<protein>
    <submittedName>
        <fullName evidence="1">Uncharacterized protein</fullName>
    </submittedName>
</protein>
<evidence type="ECO:0000313" key="2">
    <source>
        <dbReference type="Proteomes" id="UP001054945"/>
    </source>
</evidence>
<reference evidence="1 2" key="1">
    <citation type="submission" date="2021-06" db="EMBL/GenBank/DDBJ databases">
        <title>Caerostris extrusa draft genome.</title>
        <authorList>
            <person name="Kono N."/>
            <person name="Arakawa K."/>
        </authorList>
    </citation>
    <scope>NUCLEOTIDE SEQUENCE [LARGE SCALE GENOMIC DNA]</scope>
</reference>
<name>A0AAV4X926_CAEEX</name>